<accession>A0A1G2PV75</accession>
<name>A0A1G2PV75_9BACT</name>
<dbReference type="AlphaFoldDB" id="A0A1G2PV75"/>
<sequence>MENERYRGTESIIDPAVEEYTFRAAQNEKIIQTVEHAPDTLEAIRAVRELLRELYPEIKDIPEPKPGPDQQMIGGIASNEYRIAKGIVILLRKNQESEKS</sequence>
<proteinExistence type="predicted"/>
<protein>
    <submittedName>
        <fullName evidence="1">Uncharacterized protein</fullName>
    </submittedName>
</protein>
<gene>
    <name evidence="1" type="ORF">A3A97_04905</name>
</gene>
<evidence type="ECO:0000313" key="1">
    <source>
        <dbReference type="EMBL" id="OHA52215.1"/>
    </source>
</evidence>
<comment type="caution">
    <text evidence="1">The sequence shown here is derived from an EMBL/GenBank/DDBJ whole genome shotgun (WGS) entry which is preliminary data.</text>
</comment>
<dbReference type="Proteomes" id="UP000176951">
    <property type="component" value="Unassembled WGS sequence"/>
</dbReference>
<organism evidence="1 2">
    <name type="scientific">Candidatus Terrybacteria bacterium RIFCSPLOWO2_01_FULL_40_23</name>
    <dbReference type="NCBI Taxonomy" id="1802366"/>
    <lineage>
        <taxon>Bacteria</taxon>
        <taxon>Candidatus Terryibacteriota</taxon>
    </lineage>
</organism>
<evidence type="ECO:0000313" key="2">
    <source>
        <dbReference type="Proteomes" id="UP000176951"/>
    </source>
</evidence>
<dbReference type="EMBL" id="MHSW01000012">
    <property type="protein sequence ID" value="OHA52215.1"/>
    <property type="molecule type" value="Genomic_DNA"/>
</dbReference>
<reference evidence="1 2" key="1">
    <citation type="journal article" date="2016" name="Nat. Commun.">
        <title>Thousands of microbial genomes shed light on interconnected biogeochemical processes in an aquifer system.</title>
        <authorList>
            <person name="Anantharaman K."/>
            <person name="Brown C.T."/>
            <person name="Hug L.A."/>
            <person name="Sharon I."/>
            <person name="Castelle C.J."/>
            <person name="Probst A.J."/>
            <person name="Thomas B.C."/>
            <person name="Singh A."/>
            <person name="Wilkins M.J."/>
            <person name="Karaoz U."/>
            <person name="Brodie E.L."/>
            <person name="Williams K.H."/>
            <person name="Hubbard S.S."/>
            <person name="Banfield J.F."/>
        </authorList>
    </citation>
    <scope>NUCLEOTIDE SEQUENCE [LARGE SCALE GENOMIC DNA]</scope>
</reference>